<reference evidence="2 3" key="1">
    <citation type="submission" date="2016-12" db="EMBL/GenBank/DDBJ databases">
        <title>Trade-off between light-utilization and light-protection in marine flavobacteria.</title>
        <authorList>
            <person name="Kumagai Y."/>
            <person name="Yoshizawa S."/>
            <person name="Kogure K."/>
            <person name="Iwasaki W."/>
        </authorList>
    </citation>
    <scope>NUCLEOTIDE SEQUENCE [LARGE SCALE GENOMIC DNA]</scope>
    <source>
        <strain evidence="2 3">NBRC 108759</strain>
    </source>
</reference>
<keyword evidence="1" id="KW-1133">Transmembrane helix</keyword>
<evidence type="ECO:0000313" key="2">
    <source>
        <dbReference type="EMBL" id="PQJ78757.1"/>
    </source>
</evidence>
<dbReference type="AlphaFoldDB" id="A0A2S7WMB1"/>
<feature type="transmembrane region" description="Helical" evidence="1">
    <location>
        <begin position="68"/>
        <end position="86"/>
    </location>
</feature>
<gene>
    <name evidence="2" type="ORF">BTO18_05965</name>
</gene>
<name>A0A2S7WMB1_9FLAO</name>
<dbReference type="RefSeq" id="WP_105015352.1">
    <property type="nucleotide sequence ID" value="NZ_MSCN01000001.1"/>
</dbReference>
<evidence type="ECO:0000256" key="1">
    <source>
        <dbReference type="SAM" id="Phobius"/>
    </source>
</evidence>
<sequence>MKLIYTIYRYIYYREYTWYKKKIGEEDFPHFSAIFVMSLTLTIWIFIAISLLYIIWSIQINIIENKKSIAIIIFSLISILHYYLFIKNNKYLIIEEEFKKENKKQRYLRGWLVVLYSIGSFLLFIILLILGIYFKG</sequence>
<accession>A0A2S7WMB1</accession>
<dbReference type="Proteomes" id="UP000238882">
    <property type="component" value="Unassembled WGS sequence"/>
</dbReference>
<evidence type="ECO:0000313" key="3">
    <source>
        <dbReference type="Proteomes" id="UP000238882"/>
    </source>
</evidence>
<protein>
    <submittedName>
        <fullName evidence="2">Uncharacterized protein</fullName>
    </submittedName>
</protein>
<keyword evidence="1" id="KW-0472">Membrane</keyword>
<comment type="caution">
    <text evidence="2">The sequence shown here is derived from an EMBL/GenBank/DDBJ whole genome shotgun (WGS) entry which is preliminary data.</text>
</comment>
<keyword evidence="3" id="KW-1185">Reference proteome</keyword>
<organism evidence="2 3">
    <name type="scientific">Polaribacter porphyrae</name>
    <dbReference type="NCBI Taxonomy" id="1137780"/>
    <lineage>
        <taxon>Bacteria</taxon>
        <taxon>Pseudomonadati</taxon>
        <taxon>Bacteroidota</taxon>
        <taxon>Flavobacteriia</taxon>
        <taxon>Flavobacteriales</taxon>
        <taxon>Flavobacteriaceae</taxon>
    </lineage>
</organism>
<feature type="transmembrane region" description="Helical" evidence="1">
    <location>
        <begin position="107"/>
        <end position="134"/>
    </location>
</feature>
<keyword evidence="1" id="KW-0812">Transmembrane</keyword>
<feature type="transmembrane region" description="Helical" evidence="1">
    <location>
        <begin position="31"/>
        <end position="56"/>
    </location>
</feature>
<dbReference type="EMBL" id="MSCN01000001">
    <property type="protein sequence ID" value="PQJ78757.1"/>
    <property type="molecule type" value="Genomic_DNA"/>
</dbReference>
<proteinExistence type="predicted"/>